<dbReference type="KEGG" id="cliz:G7Y31_08575"/>
<gene>
    <name evidence="3" type="ORF">G7Y31_08575</name>
</gene>
<protein>
    <submittedName>
        <fullName evidence="3">TPM domain-containing protein</fullName>
    </submittedName>
</protein>
<keyword evidence="1" id="KW-0175">Coiled coil</keyword>
<dbReference type="Gene3D" id="3.10.310.50">
    <property type="match status" value="1"/>
</dbReference>
<dbReference type="EMBL" id="CP064954">
    <property type="protein sequence ID" value="QPK78602.1"/>
    <property type="molecule type" value="Genomic_DNA"/>
</dbReference>
<organism evidence="3 4">
    <name type="scientific">Corynebacterium lizhenjunii</name>
    <dbReference type="NCBI Taxonomy" id="2709394"/>
    <lineage>
        <taxon>Bacteria</taxon>
        <taxon>Bacillati</taxon>
        <taxon>Actinomycetota</taxon>
        <taxon>Actinomycetes</taxon>
        <taxon>Mycobacteriales</taxon>
        <taxon>Corynebacteriaceae</taxon>
        <taxon>Corynebacterium</taxon>
    </lineage>
</organism>
<evidence type="ECO:0000313" key="4">
    <source>
        <dbReference type="Proteomes" id="UP000594681"/>
    </source>
</evidence>
<proteinExistence type="predicted"/>
<feature type="coiled-coil region" evidence="1">
    <location>
        <begin position="342"/>
        <end position="369"/>
    </location>
</feature>
<dbReference type="Proteomes" id="UP000594681">
    <property type="component" value="Chromosome"/>
</dbReference>
<accession>A0A7T0PBK0</accession>
<feature type="compositionally biased region" description="Basic and acidic residues" evidence="2">
    <location>
        <begin position="611"/>
        <end position="621"/>
    </location>
</feature>
<name>A0A7T0PBK0_9CORY</name>
<dbReference type="RefSeq" id="WP_165010797.1">
    <property type="nucleotide sequence ID" value="NZ_CP064954.1"/>
</dbReference>
<dbReference type="AlphaFoldDB" id="A0A7T0PBK0"/>
<keyword evidence="4" id="KW-1185">Reference proteome</keyword>
<feature type="region of interest" description="Disordered" evidence="2">
    <location>
        <begin position="611"/>
        <end position="632"/>
    </location>
</feature>
<evidence type="ECO:0000313" key="3">
    <source>
        <dbReference type="EMBL" id="QPK78602.1"/>
    </source>
</evidence>
<reference evidence="3 4" key="1">
    <citation type="submission" date="2020-11" db="EMBL/GenBank/DDBJ databases">
        <title>Corynebacterium sp. ZJ-599.</title>
        <authorList>
            <person name="Zhou J."/>
        </authorList>
    </citation>
    <scope>NUCLEOTIDE SEQUENCE [LARGE SCALE GENOMIC DNA]</scope>
    <source>
        <strain evidence="3 4">ZJ-599</strain>
    </source>
</reference>
<evidence type="ECO:0000256" key="1">
    <source>
        <dbReference type="SAM" id="Coils"/>
    </source>
</evidence>
<evidence type="ECO:0000256" key="2">
    <source>
        <dbReference type="SAM" id="MobiDB-lite"/>
    </source>
</evidence>
<feature type="compositionally biased region" description="Polar residues" evidence="2">
    <location>
        <begin position="622"/>
        <end position="632"/>
    </location>
</feature>
<sequence>MSFPQTSLRQTTSRLGVAAGIAGACIFGAALAGSPLGAPPAALAQPAPASITAKVTDTTGTLDESTKAAVEEQIATLQRERQLLLYIIYDGEVGTNTESYANSVVESRGGNTAAVVIDPVNRQLGVWAGREWPSGATDALYEAAYGQLVGDDFPGAASAVAATALNLGAGGPAGASGGDGDDAGALWLGAAGLAAVGAGGGLWAASTRRRKKDTAATLEQARGIDPKDTSSLQALPLDILEDLAQEELVSTDESIRRGKQELDLAVAEFGPERARPFTAAMNHSTRTLQHAFAQKQQIDSAGQSMAAQQRRGLLVDIVSKCGQADDALDAQAAEFAQMRDLLLNAGTKLDQLTQQLVDARARVPQARATLEALRTDFAADMLSSITDNVDMAQVSLEEADKTLSRGRELAGLPAGQQGGVVAAIRDSEHALHIADRLLAAIENARTAIAAAQENLPGLITEVEGELAEAAELTARGQAQGTKANWQTLEDVCARARQAVAAAQSGAQTDPLRHYTALTGIDGELDTILDEVRENTATHARQLQLLAQQLDVAASGIQAAEDLISARGRVIKADARTALADAKRLHAQALNTRDHDTRAALELARQAAAAADEARRRADKDINSYQRRQQSSSAGDILTGMVIGQMLGGGSSHRGGYGGGFGGGFSGGAGGSGRSGAF</sequence>